<name>A0ABD2Q2T9_9PLAT</name>
<dbReference type="SUPFAM" id="SSF55486">
    <property type="entry name" value="Metalloproteases ('zincins'), catalytic domain"/>
    <property type="match status" value="1"/>
</dbReference>
<dbReference type="Proteomes" id="UP001626550">
    <property type="component" value="Unassembled WGS sequence"/>
</dbReference>
<dbReference type="Pfam" id="PF01421">
    <property type="entry name" value="Reprolysin"/>
    <property type="match status" value="1"/>
</dbReference>
<comment type="caution">
    <text evidence="2">The sequence shown here is derived from an EMBL/GenBank/DDBJ whole genome shotgun (WGS) entry which is preliminary data.</text>
</comment>
<gene>
    <name evidence="2" type="ORF">Ciccas_007471</name>
</gene>
<dbReference type="InterPro" id="IPR001590">
    <property type="entry name" value="Peptidase_M12B"/>
</dbReference>
<evidence type="ECO:0000313" key="2">
    <source>
        <dbReference type="EMBL" id="KAL3313919.1"/>
    </source>
</evidence>
<evidence type="ECO:0000259" key="1">
    <source>
        <dbReference type="Pfam" id="PF01421"/>
    </source>
</evidence>
<protein>
    <recommendedName>
        <fullName evidence="1">Peptidase M12B domain-containing protein</fullName>
    </recommendedName>
</protein>
<evidence type="ECO:0000313" key="3">
    <source>
        <dbReference type="Proteomes" id="UP001626550"/>
    </source>
</evidence>
<sequence length="94" mass="11048">MELVLRPMQVLRRFGHSSDPYIVELYVVVDQALLYAPMNITFVVVQLEIWSFDRIPVNVPEYHLLSSLGRFKRIHAIKRHDCLHALLLVSLFFL</sequence>
<dbReference type="AlphaFoldDB" id="A0ABD2Q2T9"/>
<accession>A0ABD2Q2T9</accession>
<reference evidence="2 3" key="1">
    <citation type="submission" date="2024-11" db="EMBL/GenBank/DDBJ databases">
        <title>Adaptive evolution of stress response genes in parasites aligns with host niche diversity.</title>
        <authorList>
            <person name="Hahn C."/>
            <person name="Resl P."/>
        </authorList>
    </citation>
    <scope>NUCLEOTIDE SEQUENCE [LARGE SCALE GENOMIC DNA]</scope>
    <source>
        <strain evidence="2">EGGRZ-B1_66</strain>
        <tissue evidence="2">Body</tissue>
    </source>
</reference>
<feature type="domain" description="Peptidase M12B" evidence="1">
    <location>
        <begin position="25"/>
        <end position="89"/>
    </location>
</feature>
<organism evidence="2 3">
    <name type="scientific">Cichlidogyrus casuarinus</name>
    <dbReference type="NCBI Taxonomy" id="1844966"/>
    <lineage>
        <taxon>Eukaryota</taxon>
        <taxon>Metazoa</taxon>
        <taxon>Spiralia</taxon>
        <taxon>Lophotrochozoa</taxon>
        <taxon>Platyhelminthes</taxon>
        <taxon>Monogenea</taxon>
        <taxon>Monopisthocotylea</taxon>
        <taxon>Dactylogyridea</taxon>
        <taxon>Ancyrocephalidae</taxon>
        <taxon>Cichlidogyrus</taxon>
    </lineage>
</organism>
<proteinExistence type="predicted"/>
<keyword evidence="3" id="KW-1185">Reference proteome</keyword>
<dbReference type="EMBL" id="JBJKFK010001153">
    <property type="protein sequence ID" value="KAL3313919.1"/>
    <property type="molecule type" value="Genomic_DNA"/>
</dbReference>